<proteinExistence type="predicted"/>
<sequence>MKLYMLIAVLIFQNFSMLIRSLLLEDYGALMPAVIFMPLPPPSTYKNAKSQTVSIIFRTLALETSLLKYLMHDCAPDAKQVSRALSSNHAVPLFSVYSDVRIKIAHQYEGLCIRHFRQSTLHFFKKGIIFFLQIERIDVYQGQRCSLLCLLSDDYQASADKLPFSDCVSHVWLYQNTDTGLSVSGYRHHRAISNVMSLINRFSLGHENLDGLNLYNITALANKKLMPNLLGSDIARLSKLFSMTDTKRLANLCKTFTGLGKAKLMTRDTISKIVKDPLDVNHWFEISQVGDSARFDQLLCGLIEQVNQPEELVNTLFNLIASDNAEELFAAERKTSRGRFVRS</sequence>
<evidence type="ECO:0000313" key="4">
    <source>
        <dbReference type="WBParaSite" id="SBAD_0000225301-mRNA-1"/>
    </source>
</evidence>
<feature type="signal peptide" evidence="1">
    <location>
        <begin position="1"/>
        <end position="21"/>
    </location>
</feature>
<evidence type="ECO:0000256" key="1">
    <source>
        <dbReference type="SAM" id="SignalP"/>
    </source>
</evidence>
<feature type="chain" id="PRO_5043139948" evidence="1">
    <location>
        <begin position="22"/>
        <end position="343"/>
    </location>
</feature>
<reference evidence="4" key="1">
    <citation type="submission" date="2016-06" db="UniProtKB">
        <authorList>
            <consortium name="WormBaseParasite"/>
        </authorList>
    </citation>
    <scope>IDENTIFICATION</scope>
</reference>
<name>A0A183IEV6_9BILA</name>
<evidence type="ECO:0000313" key="3">
    <source>
        <dbReference type="Proteomes" id="UP000270296"/>
    </source>
</evidence>
<reference evidence="2 3" key="2">
    <citation type="submission" date="2018-11" db="EMBL/GenBank/DDBJ databases">
        <authorList>
            <consortium name="Pathogen Informatics"/>
        </authorList>
    </citation>
    <scope>NUCLEOTIDE SEQUENCE [LARGE SCALE GENOMIC DNA]</scope>
</reference>
<dbReference type="WBParaSite" id="SBAD_0000225301-mRNA-1">
    <property type="protein sequence ID" value="SBAD_0000225301-mRNA-1"/>
    <property type="gene ID" value="SBAD_0000225301"/>
</dbReference>
<protein>
    <submittedName>
        <fullName evidence="4">DUF4835 domain-containing protein</fullName>
    </submittedName>
</protein>
<dbReference type="Proteomes" id="UP000270296">
    <property type="component" value="Unassembled WGS sequence"/>
</dbReference>
<evidence type="ECO:0000313" key="2">
    <source>
        <dbReference type="EMBL" id="VDO96715.1"/>
    </source>
</evidence>
<organism evidence="4">
    <name type="scientific">Soboliphyme baturini</name>
    <dbReference type="NCBI Taxonomy" id="241478"/>
    <lineage>
        <taxon>Eukaryota</taxon>
        <taxon>Metazoa</taxon>
        <taxon>Ecdysozoa</taxon>
        <taxon>Nematoda</taxon>
        <taxon>Enoplea</taxon>
        <taxon>Dorylaimia</taxon>
        <taxon>Dioctophymatida</taxon>
        <taxon>Dioctophymatoidea</taxon>
        <taxon>Soboliphymatidae</taxon>
        <taxon>Soboliphyme</taxon>
    </lineage>
</organism>
<gene>
    <name evidence="2" type="ORF">SBAD_LOCUS2150</name>
</gene>
<dbReference type="AlphaFoldDB" id="A0A183IEV6"/>
<keyword evidence="1" id="KW-0732">Signal</keyword>
<keyword evidence="3" id="KW-1185">Reference proteome</keyword>
<dbReference type="EMBL" id="UZAM01007106">
    <property type="protein sequence ID" value="VDO96715.1"/>
    <property type="molecule type" value="Genomic_DNA"/>
</dbReference>
<accession>A0A183IEV6</accession>